<dbReference type="EMBL" id="PFQB01000013">
    <property type="protein sequence ID" value="PJA15545.1"/>
    <property type="molecule type" value="Genomic_DNA"/>
</dbReference>
<dbReference type="Pfam" id="PF12647">
    <property type="entry name" value="RNHCP"/>
    <property type="match status" value="1"/>
</dbReference>
<evidence type="ECO:0000313" key="3">
    <source>
        <dbReference type="Proteomes" id="UP000228952"/>
    </source>
</evidence>
<gene>
    <name evidence="2" type="ORF">COX64_00605</name>
</gene>
<comment type="caution">
    <text evidence="2">The sequence shown here is derived from an EMBL/GenBank/DDBJ whole genome shotgun (WGS) entry which is preliminary data.</text>
</comment>
<evidence type="ECO:0000313" key="2">
    <source>
        <dbReference type="EMBL" id="PJA15545.1"/>
    </source>
</evidence>
<reference evidence="3" key="1">
    <citation type="submission" date="2017-09" db="EMBL/GenBank/DDBJ databases">
        <title>Depth-based differentiation of microbial function through sediment-hosted aquifers and enrichment of novel symbionts in the deep terrestrial subsurface.</title>
        <authorList>
            <person name="Probst A.J."/>
            <person name="Ladd B."/>
            <person name="Jarett J.K."/>
            <person name="Geller-Mcgrath D.E."/>
            <person name="Sieber C.M.K."/>
            <person name="Emerson J.B."/>
            <person name="Anantharaman K."/>
            <person name="Thomas B.C."/>
            <person name="Malmstrom R."/>
            <person name="Stieglmeier M."/>
            <person name="Klingl A."/>
            <person name="Woyke T."/>
            <person name="Ryan C.M."/>
            <person name="Banfield J.F."/>
        </authorList>
    </citation>
    <scope>NUCLEOTIDE SEQUENCE [LARGE SCALE GENOMIC DNA]</scope>
</reference>
<protein>
    <submittedName>
        <fullName evidence="2">RNHCP domain-containing protein</fullName>
    </submittedName>
</protein>
<organism evidence="2 3">
    <name type="scientific">Candidatus Dojkabacteria bacterium CG_4_10_14_0_2_um_filter_Dojkabacteria_WS6_41_15</name>
    <dbReference type="NCBI Taxonomy" id="2014249"/>
    <lineage>
        <taxon>Bacteria</taxon>
        <taxon>Candidatus Dojkabacteria</taxon>
    </lineage>
</organism>
<dbReference type="Proteomes" id="UP000228952">
    <property type="component" value="Unassembled WGS sequence"/>
</dbReference>
<dbReference type="AlphaFoldDB" id="A0A2M7W398"/>
<evidence type="ECO:0000259" key="1">
    <source>
        <dbReference type="Pfam" id="PF12647"/>
    </source>
</evidence>
<proteinExistence type="predicted"/>
<accession>A0A2M7W398</accession>
<name>A0A2M7W398_9BACT</name>
<feature type="domain" description="RNHCP" evidence="1">
    <location>
        <begin position="11"/>
        <end position="95"/>
    </location>
</feature>
<sequence>MAQEDFVKRNDCFVCEHCGAKVSPAKKTSRNHCPTCLYSKHVDIVPGDRMEVCQGLMKPVDYEYKQGTVEIQFRCIKCGKSGVNKAASDDTLDELLSMKVQG</sequence>
<dbReference type="InterPro" id="IPR024439">
    <property type="entry name" value="RNHCP"/>
</dbReference>